<proteinExistence type="predicted"/>
<sequence length="118" mass="12979">MTTHPNDADATPLEESCPDCHVSIGQYHVEGCDVARCLATGLQRLGHAESCRCPRDAWTGQWPGEAECLELGWMLGPGLPDLNRLMTTATWDPAAHRWTLPDQQNTTDLPTTVKGEPR</sequence>
<reference evidence="2 3" key="1">
    <citation type="journal article" date="2015" name="Antonie Van Leeuwenhoek">
        <title>Prauserella endophytica sp. nov., an endophytic actinobacterium isolated from Tamarix taklamakanensis.</title>
        <authorList>
            <person name="Liu J.M."/>
            <person name="Habden X."/>
            <person name="Guo L."/>
            <person name="Tuo L."/>
            <person name="Jiang Z.K."/>
            <person name="Liu S.W."/>
            <person name="Liu X.F."/>
            <person name="Chen L."/>
            <person name="Li R.F."/>
            <person name="Zhang Y.Q."/>
            <person name="Sun C.H."/>
        </authorList>
    </citation>
    <scope>NUCLEOTIDE SEQUENCE [LARGE SCALE GENOMIC DNA]</scope>
    <source>
        <strain evidence="2 3">CGMCC 4.7182</strain>
    </source>
</reference>
<protein>
    <submittedName>
        <fullName evidence="2">Uncharacterized protein</fullName>
    </submittedName>
</protein>
<feature type="compositionally biased region" description="Polar residues" evidence="1">
    <location>
        <begin position="101"/>
        <end position="110"/>
    </location>
</feature>
<dbReference type="RefSeq" id="WP_137097156.1">
    <property type="nucleotide sequence ID" value="NZ_SWMS01000033.1"/>
</dbReference>
<feature type="region of interest" description="Disordered" evidence="1">
    <location>
        <begin position="96"/>
        <end position="118"/>
    </location>
</feature>
<accession>A0ABY2RUE2</accession>
<dbReference type="EMBL" id="SWMS01000033">
    <property type="protein sequence ID" value="TKG60951.1"/>
    <property type="molecule type" value="Genomic_DNA"/>
</dbReference>
<evidence type="ECO:0000313" key="2">
    <source>
        <dbReference type="EMBL" id="TKG60951.1"/>
    </source>
</evidence>
<evidence type="ECO:0000313" key="3">
    <source>
        <dbReference type="Proteomes" id="UP000309992"/>
    </source>
</evidence>
<dbReference type="Proteomes" id="UP000309992">
    <property type="component" value="Unassembled WGS sequence"/>
</dbReference>
<keyword evidence="3" id="KW-1185">Reference proteome</keyword>
<gene>
    <name evidence="2" type="ORF">FCN18_34540</name>
</gene>
<name>A0ABY2RUE2_9PSEU</name>
<organism evidence="2 3">
    <name type="scientific">Prauserella endophytica</name>
    <dbReference type="NCBI Taxonomy" id="1592324"/>
    <lineage>
        <taxon>Bacteria</taxon>
        <taxon>Bacillati</taxon>
        <taxon>Actinomycetota</taxon>
        <taxon>Actinomycetes</taxon>
        <taxon>Pseudonocardiales</taxon>
        <taxon>Pseudonocardiaceae</taxon>
        <taxon>Prauserella</taxon>
        <taxon>Prauserella coralliicola group</taxon>
    </lineage>
</organism>
<evidence type="ECO:0000256" key="1">
    <source>
        <dbReference type="SAM" id="MobiDB-lite"/>
    </source>
</evidence>
<comment type="caution">
    <text evidence="2">The sequence shown here is derived from an EMBL/GenBank/DDBJ whole genome shotgun (WGS) entry which is preliminary data.</text>
</comment>